<evidence type="ECO:0000313" key="2">
    <source>
        <dbReference type="Proteomes" id="UP000799439"/>
    </source>
</evidence>
<organism evidence="1 2">
    <name type="scientific">Myriangium duriaei CBS 260.36</name>
    <dbReference type="NCBI Taxonomy" id="1168546"/>
    <lineage>
        <taxon>Eukaryota</taxon>
        <taxon>Fungi</taxon>
        <taxon>Dikarya</taxon>
        <taxon>Ascomycota</taxon>
        <taxon>Pezizomycotina</taxon>
        <taxon>Dothideomycetes</taxon>
        <taxon>Dothideomycetidae</taxon>
        <taxon>Myriangiales</taxon>
        <taxon>Myriangiaceae</taxon>
        <taxon>Myriangium</taxon>
    </lineage>
</organism>
<proteinExistence type="predicted"/>
<comment type="caution">
    <text evidence="1">The sequence shown here is derived from an EMBL/GenBank/DDBJ whole genome shotgun (WGS) entry which is preliminary data.</text>
</comment>
<gene>
    <name evidence="1" type="ORF">K461DRAFT_103657</name>
</gene>
<keyword evidence="2" id="KW-1185">Reference proteome</keyword>
<reference evidence="1" key="1">
    <citation type="journal article" date="2020" name="Stud. Mycol.">
        <title>101 Dothideomycetes genomes: a test case for predicting lifestyles and emergence of pathogens.</title>
        <authorList>
            <person name="Haridas S."/>
            <person name="Albert R."/>
            <person name="Binder M."/>
            <person name="Bloem J."/>
            <person name="Labutti K."/>
            <person name="Salamov A."/>
            <person name="Andreopoulos B."/>
            <person name="Baker S."/>
            <person name="Barry K."/>
            <person name="Bills G."/>
            <person name="Bluhm B."/>
            <person name="Cannon C."/>
            <person name="Castanera R."/>
            <person name="Culley D."/>
            <person name="Daum C."/>
            <person name="Ezra D."/>
            <person name="Gonzalez J."/>
            <person name="Henrissat B."/>
            <person name="Kuo A."/>
            <person name="Liang C."/>
            <person name="Lipzen A."/>
            <person name="Lutzoni F."/>
            <person name="Magnuson J."/>
            <person name="Mondo S."/>
            <person name="Nolan M."/>
            <person name="Ohm R."/>
            <person name="Pangilinan J."/>
            <person name="Park H.-J."/>
            <person name="Ramirez L."/>
            <person name="Alfaro M."/>
            <person name="Sun H."/>
            <person name="Tritt A."/>
            <person name="Yoshinaga Y."/>
            <person name="Zwiers L.-H."/>
            <person name="Turgeon B."/>
            <person name="Goodwin S."/>
            <person name="Spatafora J."/>
            <person name="Crous P."/>
            <person name="Grigoriev I."/>
        </authorList>
    </citation>
    <scope>NUCLEOTIDE SEQUENCE</scope>
    <source>
        <strain evidence="1">CBS 260.36</strain>
    </source>
</reference>
<name>A0A9P4MJ49_9PEZI</name>
<protein>
    <submittedName>
        <fullName evidence="1">Uncharacterized protein</fullName>
    </submittedName>
</protein>
<dbReference type="EMBL" id="ML996083">
    <property type="protein sequence ID" value="KAF2154873.1"/>
    <property type="molecule type" value="Genomic_DNA"/>
</dbReference>
<evidence type="ECO:0000313" key="1">
    <source>
        <dbReference type="EMBL" id="KAF2154873.1"/>
    </source>
</evidence>
<accession>A0A9P4MJ49</accession>
<dbReference type="Proteomes" id="UP000799439">
    <property type="component" value="Unassembled WGS sequence"/>
</dbReference>
<sequence length="125" mass="13241">MQVTRSSDATVTSASRRRTFFTCALFHHLTIALPILCRHCEPCVTHLRASGNSASSGLSFAILPADTLANLPFASNLISRRVHRVPSVVRNPGNSDPCCTHGLISSTAGLSNRHGVALASCRSSA</sequence>
<dbReference type="AlphaFoldDB" id="A0A9P4MJ49"/>